<dbReference type="EMBL" id="CP127247">
    <property type="protein sequence ID" value="WIY24778.1"/>
    <property type="molecule type" value="Genomic_DNA"/>
</dbReference>
<protein>
    <submittedName>
        <fullName evidence="2">FkbM family methyltransferase</fullName>
    </submittedName>
</protein>
<dbReference type="InterPro" id="IPR052514">
    <property type="entry name" value="SAM-dependent_MTase"/>
</dbReference>
<dbReference type="NCBIfam" id="TIGR01444">
    <property type="entry name" value="fkbM_fam"/>
    <property type="match status" value="1"/>
</dbReference>
<dbReference type="Pfam" id="PF05050">
    <property type="entry name" value="Methyltransf_21"/>
    <property type="match status" value="1"/>
</dbReference>
<dbReference type="Proteomes" id="UP001238334">
    <property type="component" value="Chromosome"/>
</dbReference>
<dbReference type="SUPFAM" id="SSF53335">
    <property type="entry name" value="S-adenosyl-L-methionine-dependent methyltransferases"/>
    <property type="match status" value="1"/>
</dbReference>
<organism evidence="2 3">
    <name type="scientific">Parasedimentitalea psychrophila</name>
    <dbReference type="NCBI Taxonomy" id="2997337"/>
    <lineage>
        <taxon>Bacteria</taxon>
        <taxon>Pseudomonadati</taxon>
        <taxon>Pseudomonadota</taxon>
        <taxon>Alphaproteobacteria</taxon>
        <taxon>Rhodobacterales</taxon>
        <taxon>Paracoccaceae</taxon>
        <taxon>Parasedimentitalea</taxon>
    </lineage>
</organism>
<dbReference type="KEGG" id="ppso:QPJ95_20045"/>
<dbReference type="AlphaFoldDB" id="A0A9Y2KY18"/>
<proteinExistence type="predicted"/>
<dbReference type="InterPro" id="IPR006342">
    <property type="entry name" value="FkbM_mtfrase"/>
</dbReference>
<accession>A0A9Y2KY18</accession>
<dbReference type="GO" id="GO:0032259">
    <property type="term" value="P:methylation"/>
    <property type="evidence" value="ECO:0007669"/>
    <property type="project" value="UniProtKB-KW"/>
</dbReference>
<dbReference type="GO" id="GO:0008168">
    <property type="term" value="F:methyltransferase activity"/>
    <property type="evidence" value="ECO:0007669"/>
    <property type="project" value="UniProtKB-KW"/>
</dbReference>
<dbReference type="PANTHER" id="PTHR34203">
    <property type="entry name" value="METHYLTRANSFERASE, FKBM FAMILY PROTEIN"/>
    <property type="match status" value="1"/>
</dbReference>
<evidence type="ECO:0000259" key="1">
    <source>
        <dbReference type="Pfam" id="PF05050"/>
    </source>
</evidence>
<keyword evidence="3" id="KW-1185">Reference proteome</keyword>
<sequence length="283" mass="31376">MQTILKLATKHWLRRYNKKQATPSVRAVLLGDAVSLRVIIDGVFSGPEIKALEQFVFPHLKGHAMALDIGANIGNHAASFSKYFGKIFAFEINEVVFHILQSNTVGTNIIPVHVGLSDQAGEVSFAENFENMGASRIEVGSSDAAQQMKVVPLDTFARENALTDVSFVKIDVEGHELQVLKGGAAFFQEQQPVLAFEAHFATNPSEGKRVQELLESYGYSHFWEMELQSPFMRKLNANCPKPVARFLKLLISTPVQKNLMLSPCEQLAGKKRDSVIASTFDLR</sequence>
<dbReference type="PANTHER" id="PTHR34203:SF15">
    <property type="entry name" value="SLL1173 PROTEIN"/>
    <property type="match status" value="1"/>
</dbReference>
<feature type="domain" description="Methyltransferase FkbM" evidence="1">
    <location>
        <begin position="68"/>
        <end position="219"/>
    </location>
</feature>
<gene>
    <name evidence="2" type="ORF">QPJ95_20045</name>
</gene>
<name>A0A9Y2KY18_9RHOB</name>
<keyword evidence="2" id="KW-0808">Transferase</keyword>
<dbReference type="Gene3D" id="3.40.50.150">
    <property type="entry name" value="Vaccinia Virus protein VP39"/>
    <property type="match status" value="1"/>
</dbReference>
<evidence type="ECO:0000313" key="3">
    <source>
        <dbReference type="Proteomes" id="UP001238334"/>
    </source>
</evidence>
<dbReference type="InterPro" id="IPR029063">
    <property type="entry name" value="SAM-dependent_MTases_sf"/>
</dbReference>
<keyword evidence="2" id="KW-0489">Methyltransferase</keyword>
<reference evidence="2 3" key="1">
    <citation type="submission" date="2023-06" db="EMBL/GenBank/DDBJ databases">
        <title>Parasedimentitalea psychrophila sp. nov., a psychrophilic bacterium isolated from deep-sea sediment.</title>
        <authorList>
            <person name="Li A."/>
        </authorList>
    </citation>
    <scope>NUCLEOTIDE SEQUENCE [LARGE SCALE GENOMIC DNA]</scope>
    <source>
        <strain evidence="2 3">QS115</strain>
    </source>
</reference>
<evidence type="ECO:0000313" key="2">
    <source>
        <dbReference type="EMBL" id="WIY24778.1"/>
    </source>
</evidence>
<dbReference type="RefSeq" id="WP_270921294.1">
    <property type="nucleotide sequence ID" value="NZ_CP127247.1"/>
</dbReference>